<organism evidence="1 2">
    <name type="scientific">Vibrio harveyi</name>
    <name type="common">Beneckea harveyi</name>
    <dbReference type="NCBI Taxonomy" id="669"/>
    <lineage>
        <taxon>Bacteria</taxon>
        <taxon>Pseudomonadati</taxon>
        <taxon>Pseudomonadota</taxon>
        <taxon>Gammaproteobacteria</taxon>
        <taxon>Vibrionales</taxon>
        <taxon>Vibrionaceae</taxon>
        <taxon>Vibrio</taxon>
    </lineage>
</organism>
<comment type="caution">
    <text evidence="1">The sequence shown here is derived from an EMBL/GenBank/DDBJ whole genome shotgun (WGS) entry which is preliminary data.</text>
</comment>
<accession>A0A454CZ18</accession>
<gene>
    <name evidence="1" type="ORF">VCHENC02_2734</name>
</gene>
<dbReference type="AlphaFoldDB" id="A0A454CZ18"/>
<protein>
    <submittedName>
        <fullName evidence="1">Uncharacterized protein</fullName>
    </submittedName>
</protein>
<proteinExistence type="predicted"/>
<name>A0A454CZ18_VIBHA</name>
<dbReference type="EMBL" id="AJSR01001096">
    <property type="protein sequence ID" value="EKM31645.1"/>
    <property type="molecule type" value="Genomic_DNA"/>
</dbReference>
<evidence type="ECO:0000313" key="2">
    <source>
        <dbReference type="Proteomes" id="UP000008367"/>
    </source>
</evidence>
<dbReference type="Proteomes" id="UP000008367">
    <property type="component" value="Unassembled WGS sequence"/>
</dbReference>
<sequence>MRDENQHEDSEIKNCLFEDTMGKKWKVKGAKSALKTVRMSSHKFGVRTHY</sequence>
<reference evidence="1 2" key="1">
    <citation type="submission" date="2012-10" db="EMBL/GenBank/DDBJ databases">
        <title>Genome sequence of Vibrio Cholerae HENC-02.</title>
        <authorList>
            <person name="Eppinger M."/>
            <person name="Hasan N.A."/>
            <person name="Sengamalay N."/>
            <person name="Hine E."/>
            <person name="Su Q."/>
            <person name="Daugherty S.C."/>
            <person name="Young S."/>
            <person name="Sadzewicz L."/>
            <person name="Tallon L."/>
            <person name="Cebula T.A."/>
            <person name="Ravel J."/>
            <person name="Colwell R.R."/>
        </authorList>
    </citation>
    <scope>NUCLEOTIDE SEQUENCE [LARGE SCALE GENOMIC DNA]</scope>
    <source>
        <strain evidence="1 2">HENC-02</strain>
    </source>
</reference>
<evidence type="ECO:0000313" key="1">
    <source>
        <dbReference type="EMBL" id="EKM31645.1"/>
    </source>
</evidence>